<organism evidence="1">
    <name type="scientific">marine sediment metagenome</name>
    <dbReference type="NCBI Taxonomy" id="412755"/>
    <lineage>
        <taxon>unclassified sequences</taxon>
        <taxon>metagenomes</taxon>
        <taxon>ecological metagenomes</taxon>
    </lineage>
</organism>
<feature type="non-terminal residue" evidence="1">
    <location>
        <position position="284"/>
    </location>
</feature>
<evidence type="ECO:0000313" key="1">
    <source>
        <dbReference type="EMBL" id="GAG75936.1"/>
    </source>
</evidence>
<dbReference type="AlphaFoldDB" id="X1BUW0"/>
<name>X1BUW0_9ZZZZ</name>
<sequence length="284" mass="30786">MTVIDSTPSFTDATGEITDYINESCIRVSFGAAGGAQIVDATGMTYYVYPPPVFAALDNGVIHIEIGENPDALVHINIENGTGFYGVHINDKAGANQHQSLTVDTDIRNFDGIVGFNSFIYSSTGATNIRGAGQELELDFTGVTDSHFDFISIDVISTGNGNNDIDAFHISPNVDHIIEMGSEDEIISAWYDNGTHLINITHLLADETNDTVLFVNDNDVVYIGSDVNFTFVSFSLEVPSSHNLGLEHYYCNSTGNWTELEGVTDTTNGLKVSGTLSFTNPYNR</sequence>
<proteinExistence type="predicted"/>
<dbReference type="EMBL" id="BART01015934">
    <property type="protein sequence ID" value="GAG75936.1"/>
    <property type="molecule type" value="Genomic_DNA"/>
</dbReference>
<protein>
    <submittedName>
        <fullName evidence="1">Uncharacterized protein</fullName>
    </submittedName>
</protein>
<accession>X1BUW0</accession>
<comment type="caution">
    <text evidence="1">The sequence shown here is derived from an EMBL/GenBank/DDBJ whole genome shotgun (WGS) entry which is preliminary data.</text>
</comment>
<gene>
    <name evidence="1" type="ORF">S01H4_30805</name>
</gene>
<reference evidence="1" key="1">
    <citation type="journal article" date="2014" name="Front. Microbiol.">
        <title>High frequency of phylogenetically diverse reductive dehalogenase-homologous genes in deep subseafloor sedimentary metagenomes.</title>
        <authorList>
            <person name="Kawai M."/>
            <person name="Futagami T."/>
            <person name="Toyoda A."/>
            <person name="Takaki Y."/>
            <person name="Nishi S."/>
            <person name="Hori S."/>
            <person name="Arai W."/>
            <person name="Tsubouchi T."/>
            <person name="Morono Y."/>
            <person name="Uchiyama I."/>
            <person name="Ito T."/>
            <person name="Fujiyama A."/>
            <person name="Inagaki F."/>
            <person name="Takami H."/>
        </authorList>
    </citation>
    <scope>NUCLEOTIDE SEQUENCE</scope>
    <source>
        <strain evidence="1">Expedition CK06-06</strain>
    </source>
</reference>